<dbReference type="RefSeq" id="XP_020123785.1">
    <property type="nucleotide sequence ID" value="XM_020260185.1"/>
</dbReference>
<reference evidence="2 3" key="1">
    <citation type="submission" date="2015-06" db="EMBL/GenBank/DDBJ databases">
        <title>Talaromyces atroroseus IBT 11181 draft genome.</title>
        <authorList>
            <person name="Rasmussen K.B."/>
            <person name="Rasmussen S."/>
            <person name="Petersen B."/>
            <person name="Sicheritz-Ponten T."/>
            <person name="Mortensen U.H."/>
            <person name="Thrane U."/>
        </authorList>
    </citation>
    <scope>NUCLEOTIDE SEQUENCE [LARGE SCALE GENOMIC DNA]</scope>
    <source>
        <strain evidence="2 3">IBT 11181</strain>
    </source>
</reference>
<dbReference type="GeneID" id="31000140"/>
<name>A0A225AYY3_TALAT</name>
<evidence type="ECO:0000313" key="2">
    <source>
        <dbReference type="EMBL" id="OKL63664.1"/>
    </source>
</evidence>
<protein>
    <submittedName>
        <fullName evidence="2">Uncharacterized protein</fullName>
    </submittedName>
</protein>
<dbReference type="STRING" id="1441469.A0A225AYY3"/>
<keyword evidence="3" id="KW-1185">Reference proteome</keyword>
<evidence type="ECO:0000256" key="1">
    <source>
        <dbReference type="ARBA" id="ARBA00023002"/>
    </source>
</evidence>
<dbReference type="OrthoDB" id="10004862at2759"/>
<gene>
    <name evidence="2" type="ORF">UA08_00385</name>
</gene>
<dbReference type="AlphaFoldDB" id="A0A225AYY3"/>
<accession>A0A225AYY3</accession>
<evidence type="ECO:0000313" key="3">
    <source>
        <dbReference type="Proteomes" id="UP000214365"/>
    </source>
</evidence>
<dbReference type="PANTHER" id="PTHR35870">
    <property type="entry name" value="PROTEIN, PUTATIVE (AFU_ORTHOLOGUE AFUA_5G03330)-RELATED"/>
    <property type="match status" value="1"/>
</dbReference>
<dbReference type="GO" id="GO:0016491">
    <property type="term" value="F:oxidoreductase activity"/>
    <property type="evidence" value="ECO:0007669"/>
    <property type="project" value="UniProtKB-KW"/>
</dbReference>
<dbReference type="Pfam" id="PF14027">
    <property type="entry name" value="Questin_oxidase"/>
    <property type="match status" value="1"/>
</dbReference>
<organism evidence="2 3">
    <name type="scientific">Talaromyces atroroseus</name>
    <dbReference type="NCBI Taxonomy" id="1441469"/>
    <lineage>
        <taxon>Eukaryota</taxon>
        <taxon>Fungi</taxon>
        <taxon>Dikarya</taxon>
        <taxon>Ascomycota</taxon>
        <taxon>Pezizomycotina</taxon>
        <taxon>Eurotiomycetes</taxon>
        <taxon>Eurotiomycetidae</taxon>
        <taxon>Eurotiales</taxon>
        <taxon>Trichocomaceae</taxon>
        <taxon>Talaromyces</taxon>
        <taxon>Talaromyces sect. Trachyspermi</taxon>
    </lineage>
</organism>
<dbReference type="Gene3D" id="3.90.1150.10">
    <property type="entry name" value="Aspartate Aminotransferase, domain 1"/>
    <property type="match status" value="1"/>
</dbReference>
<dbReference type="EMBL" id="LFMY01000001">
    <property type="protein sequence ID" value="OKL63664.1"/>
    <property type="molecule type" value="Genomic_DNA"/>
</dbReference>
<dbReference type="PANTHER" id="PTHR35870:SF1">
    <property type="entry name" value="PROTEIN, PUTATIVE (AFU_ORTHOLOGUE AFUA_5G03330)-RELATED"/>
    <property type="match status" value="1"/>
</dbReference>
<keyword evidence="1" id="KW-0560">Oxidoreductase</keyword>
<dbReference type="InterPro" id="IPR015422">
    <property type="entry name" value="PyrdxlP-dep_Trfase_small"/>
</dbReference>
<dbReference type="InterPro" id="IPR025337">
    <property type="entry name" value="Questin_oxidase-like"/>
</dbReference>
<sequence length="496" mass="55135">MATATTIKLSTADAGVFSRNAREDSAKLASELLQKNEQEHHIFFNESRFHSKEEHYGNFLVFFQQELDIKGVATTLEEHIFAEDEHADDLRGRLFSGLIHPMIHLGFGIEFNQPAIIAEALAQAAVHEAWIGPFLQSIEDAAGGVGTKPGKTLTQLIHEIGQDEELLSSVHWGDDSYIRSGVLKRAPERMRHYCKQYTVSPETMAEQLSEMVNALVYCAAAAQHPPNLVKYDFITIHAVNCSIFFSSILTRPWISTRAKVRLLEWKGRMDLILYTSRHSPRLDMNEINSYPISKKTWDEIFRAGNSHQNDDGHLVKLIRAIAHGQQISKAEDLMMKGDAWLKAGNMAIDATASTPRWIFGSGFEEPWAGIGKPKDSEFYIGNTKAAKKASDMLLQNFGTNIQSINYPTVPVGQDRLRTTPTPGHSRALGDELTKALGSVWDELGLKRKSDGLFLQGVDPDILVAFNCPQSLNKPLFGHDAISGGKVEETLRVEAAA</sequence>
<dbReference type="InterPro" id="IPR015424">
    <property type="entry name" value="PyrdxlP-dep_Trfase"/>
</dbReference>
<proteinExistence type="predicted"/>
<dbReference type="Proteomes" id="UP000214365">
    <property type="component" value="Unassembled WGS sequence"/>
</dbReference>
<comment type="caution">
    <text evidence="2">The sequence shown here is derived from an EMBL/GenBank/DDBJ whole genome shotgun (WGS) entry which is preliminary data.</text>
</comment>
<dbReference type="SUPFAM" id="SSF53383">
    <property type="entry name" value="PLP-dependent transferases"/>
    <property type="match status" value="1"/>
</dbReference>